<organism evidence="1">
    <name type="scientific">Burkholderia pseudomallei 1710a</name>
    <dbReference type="NCBI Taxonomy" id="320371"/>
    <lineage>
        <taxon>Bacteria</taxon>
        <taxon>Pseudomonadati</taxon>
        <taxon>Pseudomonadota</taxon>
        <taxon>Betaproteobacteria</taxon>
        <taxon>Burkholderiales</taxon>
        <taxon>Burkholderiaceae</taxon>
        <taxon>Burkholderia</taxon>
        <taxon>pseudomallei group</taxon>
    </lineage>
</organism>
<proteinExistence type="predicted"/>
<accession>A0A0E1W885</accession>
<sequence length="42" mass="4384">MIHVSVSFRSEDGAAFRVGAARATQRAILTCAPTRPNAGPSI</sequence>
<reference evidence="1" key="1">
    <citation type="submission" date="2009-05" db="EMBL/GenBank/DDBJ databases">
        <authorList>
            <person name="Harkins D.M."/>
            <person name="DeShazer D."/>
            <person name="Woods D.E."/>
            <person name="Brinkac L.M."/>
            <person name="Brown K.A."/>
            <person name="Hung G.C."/>
            <person name="Tuanyok A."/>
            <person name="Zhang B."/>
            <person name="Nierman W.C."/>
        </authorList>
    </citation>
    <scope>NUCLEOTIDE SEQUENCE [LARGE SCALE GENOMIC DNA]</scope>
    <source>
        <strain evidence="1">1710a</strain>
    </source>
</reference>
<name>A0A0E1W885_BURPE</name>
<evidence type="ECO:0000313" key="1">
    <source>
        <dbReference type="EMBL" id="EET08649.1"/>
    </source>
</evidence>
<dbReference type="HOGENOM" id="CLU_3248373_0_0_4"/>
<dbReference type="EMBL" id="CM000832">
    <property type="protein sequence ID" value="EET08649.1"/>
    <property type="molecule type" value="Genomic_DNA"/>
</dbReference>
<dbReference type="AlphaFoldDB" id="A0A0E1W885"/>
<protein>
    <submittedName>
        <fullName evidence="1">Uncharacterized protein</fullName>
    </submittedName>
</protein>
<dbReference type="Proteomes" id="UP000001812">
    <property type="component" value="Chromosome I"/>
</dbReference>
<gene>
    <name evidence="1" type="ORF">BURPS1710A_3444</name>
</gene>